<feature type="compositionally biased region" description="Acidic residues" evidence="1">
    <location>
        <begin position="45"/>
        <end position="55"/>
    </location>
</feature>
<keyword evidence="4" id="KW-1185">Reference proteome</keyword>
<evidence type="ECO:0000313" key="4">
    <source>
        <dbReference type="Proteomes" id="UP000289691"/>
    </source>
</evidence>
<gene>
    <name evidence="3" type="ORF">EAF64_16225</name>
</gene>
<dbReference type="InterPro" id="IPR055995">
    <property type="entry name" value="DUF7573"/>
</dbReference>
<name>A0A498KS31_9EURY</name>
<evidence type="ECO:0000256" key="1">
    <source>
        <dbReference type="SAM" id="MobiDB-lite"/>
    </source>
</evidence>
<dbReference type="EMBL" id="RDFA01000006">
    <property type="protein sequence ID" value="RXK47328.1"/>
    <property type="molecule type" value="Genomic_DNA"/>
</dbReference>
<reference evidence="3 4" key="1">
    <citation type="submission" date="2019-01" db="EMBL/GenBank/DDBJ databases">
        <title>Halorientalis sp. F13-25 a new haloarchaeum isolated from hypersaline water.</title>
        <authorList>
            <person name="Ana D.-V."/>
            <person name="Cristina S.-P."/>
            <person name="Antonio V."/>
        </authorList>
    </citation>
    <scope>NUCLEOTIDE SEQUENCE [LARGE SCALE GENOMIC DNA]</scope>
    <source>
        <strain evidence="3 4">F13-25</strain>
    </source>
</reference>
<sequence>MDDASLDEFVGASDDSDADASDGTAESGQGVTGDEAETDGTGADPGEDPATDTDAVDTATSTYAWSGADAVCAVCDESVARRWRDGDDLVCADCKEW</sequence>
<comment type="caution">
    <text evidence="3">The sequence shown here is derived from an EMBL/GenBank/DDBJ whole genome shotgun (WGS) entry which is preliminary data.</text>
</comment>
<organism evidence="3 4">
    <name type="scientific">Halorientalis pallida</name>
    <dbReference type="NCBI Taxonomy" id="2479928"/>
    <lineage>
        <taxon>Archaea</taxon>
        <taxon>Methanobacteriati</taxon>
        <taxon>Methanobacteriota</taxon>
        <taxon>Stenosarchaea group</taxon>
        <taxon>Halobacteria</taxon>
        <taxon>Halobacteriales</taxon>
        <taxon>Haloarculaceae</taxon>
        <taxon>Halorientalis</taxon>
    </lineage>
</organism>
<protein>
    <recommendedName>
        <fullName evidence="2">DUF7573 domain-containing protein</fullName>
    </recommendedName>
</protein>
<dbReference type="RefSeq" id="WP_129070034.1">
    <property type="nucleotide sequence ID" value="NZ_RDFA01000006.1"/>
</dbReference>
<feature type="region of interest" description="Disordered" evidence="1">
    <location>
        <begin position="1"/>
        <end position="55"/>
    </location>
</feature>
<evidence type="ECO:0000313" key="3">
    <source>
        <dbReference type="EMBL" id="RXK47328.1"/>
    </source>
</evidence>
<accession>A0A498KS31</accession>
<dbReference type="Proteomes" id="UP000289691">
    <property type="component" value="Unassembled WGS sequence"/>
</dbReference>
<dbReference type="OrthoDB" id="157634at2157"/>
<evidence type="ECO:0000259" key="2">
    <source>
        <dbReference type="Pfam" id="PF24458"/>
    </source>
</evidence>
<feature type="domain" description="DUF7573" evidence="2">
    <location>
        <begin position="59"/>
        <end position="97"/>
    </location>
</feature>
<dbReference type="Pfam" id="PF24458">
    <property type="entry name" value="DUF7573"/>
    <property type="match status" value="1"/>
</dbReference>
<dbReference type="AlphaFoldDB" id="A0A498KS31"/>
<proteinExistence type="predicted"/>